<keyword evidence="2" id="KW-1185">Reference proteome</keyword>
<accession>A0ACC2W1H6</accession>
<dbReference type="EMBL" id="JASBWR010000034">
    <property type="protein sequence ID" value="KAJ9105579.1"/>
    <property type="molecule type" value="Genomic_DNA"/>
</dbReference>
<comment type="caution">
    <text evidence="1">The sequence shown here is derived from an EMBL/GenBank/DDBJ whole genome shotgun (WGS) entry which is preliminary data.</text>
</comment>
<evidence type="ECO:0000313" key="2">
    <source>
        <dbReference type="Proteomes" id="UP001241377"/>
    </source>
</evidence>
<gene>
    <name evidence="1" type="ORF">QFC19_003561</name>
</gene>
<evidence type="ECO:0000313" key="1">
    <source>
        <dbReference type="EMBL" id="KAJ9105579.1"/>
    </source>
</evidence>
<sequence length="371" mass="39557">MVPAAYTPPTGANRKNAAAIPRHYQNLSKKAQQAKVDRQKQQQDQQQRDQGSNETSGSKDSDSASDRSKSEFDQEDESADQKSQGTQLGAQYSTLPSLPALSPPTPNIQVPTAPQYLSQAGPSLARSTSHSMVLVTPDESSVSIPPPKLTTKSNSSPFLTNHSQSVYSHLIPEKSMHPNGQYSNYESNSQSRHLAPQYSTQLATPSDVDSVRATIPSSGATSGQFAWQQQSGSYNTNSVASSVPIVATDRQLGQLHLGNSEGNMGSTESGVSQNNPYVNVSAASAAVSFAVPKPTRSSKDYFDGIVLSDKSAQPAMEVGSITASGDVSLDPALSSQNEGAVQRPVFTMPFGNSKAEQLSSESTTTETWQRW</sequence>
<reference evidence="1" key="1">
    <citation type="submission" date="2023-04" db="EMBL/GenBank/DDBJ databases">
        <title>Draft Genome sequencing of Naganishia species isolated from polar environments using Oxford Nanopore Technology.</title>
        <authorList>
            <person name="Leo P."/>
            <person name="Venkateswaran K."/>
        </authorList>
    </citation>
    <scope>NUCLEOTIDE SEQUENCE</scope>
    <source>
        <strain evidence="1">MNA-CCFEE 5261</strain>
    </source>
</reference>
<dbReference type="Proteomes" id="UP001241377">
    <property type="component" value="Unassembled WGS sequence"/>
</dbReference>
<protein>
    <submittedName>
        <fullName evidence="1">Uncharacterized protein</fullName>
    </submittedName>
</protein>
<organism evidence="1 2">
    <name type="scientific">Naganishia cerealis</name>
    <dbReference type="NCBI Taxonomy" id="610337"/>
    <lineage>
        <taxon>Eukaryota</taxon>
        <taxon>Fungi</taxon>
        <taxon>Dikarya</taxon>
        <taxon>Basidiomycota</taxon>
        <taxon>Agaricomycotina</taxon>
        <taxon>Tremellomycetes</taxon>
        <taxon>Filobasidiales</taxon>
        <taxon>Filobasidiaceae</taxon>
        <taxon>Naganishia</taxon>
    </lineage>
</organism>
<proteinExistence type="predicted"/>
<name>A0ACC2W1H6_9TREE</name>